<protein>
    <submittedName>
        <fullName evidence="1">Uncharacterized protein</fullName>
    </submittedName>
</protein>
<evidence type="ECO:0000313" key="1">
    <source>
        <dbReference type="EMBL" id="KAJ4459370.1"/>
    </source>
</evidence>
<gene>
    <name evidence="1" type="ORF">PAPYR_4673</name>
</gene>
<organism evidence="1 2">
    <name type="scientific">Paratrimastix pyriformis</name>
    <dbReference type="NCBI Taxonomy" id="342808"/>
    <lineage>
        <taxon>Eukaryota</taxon>
        <taxon>Metamonada</taxon>
        <taxon>Preaxostyla</taxon>
        <taxon>Paratrimastigidae</taxon>
        <taxon>Paratrimastix</taxon>
    </lineage>
</organism>
<evidence type="ECO:0000313" key="2">
    <source>
        <dbReference type="Proteomes" id="UP001141327"/>
    </source>
</evidence>
<dbReference type="Proteomes" id="UP001141327">
    <property type="component" value="Unassembled WGS sequence"/>
</dbReference>
<name>A0ABQ8UJH8_9EUKA</name>
<keyword evidence="2" id="KW-1185">Reference proteome</keyword>
<dbReference type="EMBL" id="JAPMOS010000020">
    <property type="protein sequence ID" value="KAJ4459370.1"/>
    <property type="molecule type" value="Genomic_DNA"/>
</dbReference>
<reference evidence="1" key="1">
    <citation type="journal article" date="2022" name="bioRxiv">
        <title>Genomics of Preaxostyla Flagellates Illuminates Evolutionary Transitions and the Path Towards Mitochondrial Loss.</title>
        <authorList>
            <person name="Novak L.V.F."/>
            <person name="Treitli S.C."/>
            <person name="Pyrih J."/>
            <person name="Halakuc P."/>
            <person name="Pipaliya S.V."/>
            <person name="Vacek V."/>
            <person name="Brzon O."/>
            <person name="Soukal P."/>
            <person name="Eme L."/>
            <person name="Dacks J.B."/>
            <person name="Karnkowska A."/>
            <person name="Elias M."/>
            <person name="Hampl V."/>
        </authorList>
    </citation>
    <scope>NUCLEOTIDE SEQUENCE</scope>
    <source>
        <strain evidence="1">RCP-MX</strain>
    </source>
</reference>
<accession>A0ABQ8UJH8</accession>
<comment type="caution">
    <text evidence="1">The sequence shown here is derived from an EMBL/GenBank/DDBJ whole genome shotgun (WGS) entry which is preliminary data.</text>
</comment>
<proteinExistence type="predicted"/>
<sequence length="788" mass="86074">MRASAPLTGPVAGKAFNSGECRFWSRGVPTCRGPYLDLWDSSNGHFGQRACHRRVELTFWVIYTLPGISDATQFPEVGKAIAILLSLALIYVIATFLRQETFDFPLSLGRFPPSHDPHAKSTPLILQASVAQLRTSNFLALSEMRGGAWSRVLISELSSDLSTRTSQFMEVSLPTGKGLTQCPGASAPPVNPSAGRLLVHNDALLVYYRASTIRKAVRCAGHTSYFVQDVFADVSPVEVTPILPDPHPGHWAFFTDPESYGLGAITSLEPHVILDVNLTTGRATEVARTSALPLFMGIDWKGELTLGGTALHLAQRSSFLGFFSTGPLNYLYLFDDTFPYQVRCVLSAPLLLPGLPKATITGLVHVGEDLVVLATRPGDPIVHRQRFSLADALDAMRCLPAAGQPADGSLTRIRYLPDLPASRQPPFFNPSMVALPASYRSPFPYLVVARAWPSTETLEFEGEPLTVQRSTLIFCPLDRFLTCARQPQTLHFHNLNLRSLYYRFHHQPADVHFNYDVFVGSEDPRLLWHPSGELLLSYGSNAASIQTARDVWLANMRTLVPEMGPFLGPAPADVPFAQETELRIVGGVEGPRWIEKNWICFVDPSGALLVSYAINPRRVYGLSPDGHVAAIPGPTAAPSPCFAQWAGRAVPINQGTNVVRIALCDKQPTTTNGACPEYLMTIVHARHSREASVHFEHLVVIMAPTAPYAVVSVRSLPASIESIPGKFLYLMSLVFPDMPPQGVGHLDDQLLVGLGVTDAASVVVTTTLRHLLGQGPETTIEYCPAIRR</sequence>